<dbReference type="AlphaFoldDB" id="A0A0C4EE97"/>
<reference evidence="4" key="4">
    <citation type="journal article" date="2015" name="G3 (Bethesda)">
        <title>Genome sequences of three phytopathogenic species of the Magnaporthaceae family of fungi.</title>
        <authorList>
            <person name="Okagaki L.H."/>
            <person name="Nunes C.C."/>
            <person name="Sailsbery J."/>
            <person name="Clay B."/>
            <person name="Brown D."/>
            <person name="John T."/>
            <person name="Oh Y."/>
            <person name="Young N."/>
            <person name="Fitzgerald M."/>
            <person name="Haas B.J."/>
            <person name="Zeng Q."/>
            <person name="Young S."/>
            <person name="Adiconis X."/>
            <person name="Fan L."/>
            <person name="Levin J.Z."/>
            <person name="Mitchell T.K."/>
            <person name="Okubara P.A."/>
            <person name="Farman M.L."/>
            <person name="Kohn L.M."/>
            <person name="Birren B."/>
            <person name="Ma L.-J."/>
            <person name="Dean R.A."/>
        </authorList>
    </citation>
    <scope>NUCLEOTIDE SEQUENCE</scope>
    <source>
        <strain evidence="4">ATCC 64411 / 73-15</strain>
    </source>
</reference>
<protein>
    <submittedName>
        <fullName evidence="3 4">Uncharacterized protein</fullName>
    </submittedName>
</protein>
<dbReference type="EnsemblFungi" id="MAPG_11065T0">
    <property type="protein sequence ID" value="MAPG_11065T0"/>
    <property type="gene ID" value="MAPG_11065"/>
</dbReference>
<keyword evidence="2" id="KW-0732">Signal</keyword>
<dbReference type="VEuPathDB" id="FungiDB:MAPG_11065"/>
<evidence type="ECO:0000313" key="5">
    <source>
        <dbReference type="Proteomes" id="UP000011715"/>
    </source>
</evidence>
<dbReference type="EMBL" id="ADBL01002720">
    <property type="status" value="NOT_ANNOTATED_CDS"/>
    <property type="molecule type" value="Genomic_DNA"/>
</dbReference>
<organism evidence="4 5">
    <name type="scientific">Magnaporthiopsis poae (strain ATCC 64411 / 73-15)</name>
    <name type="common">Kentucky bluegrass fungus</name>
    <name type="synonym">Magnaporthe poae</name>
    <dbReference type="NCBI Taxonomy" id="644358"/>
    <lineage>
        <taxon>Eukaryota</taxon>
        <taxon>Fungi</taxon>
        <taxon>Dikarya</taxon>
        <taxon>Ascomycota</taxon>
        <taxon>Pezizomycotina</taxon>
        <taxon>Sordariomycetes</taxon>
        <taxon>Sordariomycetidae</taxon>
        <taxon>Magnaporthales</taxon>
        <taxon>Magnaporthaceae</taxon>
        <taxon>Magnaporthiopsis</taxon>
    </lineage>
</organism>
<reference evidence="5" key="1">
    <citation type="submission" date="2010-05" db="EMBL/GenBank/DDBJ databases">
        <title>The genome sequence of Magnaporthe poae strain ATCC 64411.</title>
        <authorList>
            <person name="Ma L.-J."/>
            <person name="Dead R."/>
            <person name="Young S."/>
            <person name="Zeng Q."/>
            <person name="Koehrsen M."/>
            <person name="Alvarado L."/>
            <person name="Berlin A."/>
            <person name="Chapman S.B."/>
            <person name="Chen Z."/>
            <person name="Freedman E."/>
            <person name="Gellesch M."/>
            <person name="Goldberg J."/>
            <person name="Griggs A."/>
            <person name="Gujja S."/>
            <person name="Heilman E.R."/>
            <person name="Heiman D."/>
            <person name="Hepburn T."/>
            <person name="Howarth C."/>
            <person name="Jen D."/>
            <person name="Larson L."/>
            <person name="Mehta T."/>
            <person name="Neiman D."/>
            <person name="Pearson M."/>
            <person name="Roberts A."/>
            <person name="Saif S."/>
            <person name="Shea T."/>
            <person name="Shenoy N."/>
            <person name="Sisk P."/>
            <person name="Stolte C."/>
            <person name="Sykes S."/>
            <person name="Walk T."/>
            <person name="White J."/>
            <person name="Yandava C."/>
            <person name="Haas B."/>
            <person name="Nusbaum C."/>
            <person name="Birren B."/>
        </authorList>
    </citation>
    <scope>NUCLEOTIDE SEQUENCE [LARGE SCALE GENOMIC DNA]</scope>
    <source>
        <strain evidence="5">ATCC 64411 / 73-15</strain>
    </source>
</reference>
<reference evidence="4" key="5">
    <citation type="submission" date="2015-06" db="UniProtKB">
        <authorList>
            <consortium name="EnsemblFungi"/>
        </authorList>
    </citation>
    <scope>IDENTIFICATION</scope>
    <source>
        <strain evidence="4">ATCC 64411</strain>
    </source>
</reference>
<dbReference type="EMBL" id="GL876979">
    <property type="protein sequence ID" value="KLU92118.1"/>
    <property type="molecule type" value="Genomic_DNA"/>
</dbReference>
<evidence type="ECO:0000256" key="1">
    <source>
        <dbReference type="SAM" id="MobiDB-lite"/>
    </source>
</evidence>
<dbReference type="Proteomes" id="UP000011715">
    <property type="component" value="Unassembled WGS sequence"/>
</dbReference>
<feature type="region of interest" description="Disordered" evidence="1">
    <location>
        <begin position="23"/>
        <end position="112"/>
    </location>
</feature>
<name>A0A0C4EE97_MAGP6</name>
<proteinExistence type="predicted"/>
<feature type="chain" id="PRO_5009385996" evidence="2">
    <location>
        <begin position="21"/>
        <end position="112"/>
    </location>
</feature>
<keyword evidence="5" id="KW-1185">Reference proteome</keyword>
<accession>A0A0C4EE97</accession>
<reference evidence="3" key="3">
    <citation type="submission" date="2011-03" db="EMBL/GenBank/DDBJ databases">
        <title>Annotation of Magnaporthe poae ATCC 64411.</title>
        <authorList>
            <person name="Ma L.-J."/>
            <person name="Dead R."/>
            <person name="Young S.K."/>
            <person name="Zeng Q."/>
            <person name="Gargeya S."/>
            <person name="Fitzgerald M."/>
            <person name="Haas B."/>
            <person name="Abouelleil A."/>
            <person name="Alvarado L."/>
            <person name="Arachchi H.M."/>
            <person name="Berlin A."/>
            <person name="Brown A."/>
            <person name="Chapman S.B."/>
            <person name="Chen Z."/>
            <person name="Dunbar C."/>
            <person name="Freedman E."/>
            <person name="Gearin G."/>
            <person name="Gellesch M."/>
            <person name="Goldberg J."/>
            <person name="Griggs A."/>
            <person name="Gujja S."/>
            <person name="Heiman D."/>
            <person name="Howarth C."/>
            <person name="Larson L."/>
            <person name="Lui A."/>
            <person name="MacDonald P.J.P."/>
            <person name="Mehta T."/>
            <person name="Montmayeur A."/>
            <person name="Murphy C."/>
            <person name="Neiman D."/>
            <person name="Pearson M."/>
            <person name="Priest M."/>
            <person name="Roberts A."/>
            <person name="Saif S."/>
            <person name="Shea T."/>
            <person name="Shenoy N."/>
            <person name="Sisk P."/>
            <person name="Stolte C."/>
            <person name="Sykes S."/>
            <person name="Yandava C."/>
            <person name="Wortman J."/>
            <person name="Nusbaum C."/>
            <person name="Birren B."/>
        </authorList>
    </citation>
    <scope>NUCLEOTIDE SEQUENCE</scope>
    <source>
        <strain evidence="3">ATCC 64411</strain>
    </source>
</reference>
<feature type="compositionally biased region" description="Pro residues" evidence="1">
    <location>
        <begin position="62"/>
        <end position="72"/>
    </location>
</feature>
<gene>
    <name evidence="3" type="ORF">MAPG_11065</name>
</gene>
<evidence type="ECO:0000313" key="4">
    <source>
        <dbReference type="EnsemblFungi" id="MAPG_11065T0"/>
    </source>
</evidence>
<feature type="signal peptide" evidence="2">
    <location>
        <begin position="1"/>
        <end position="20"/>
    </location>
</feature>
<feature type="compositionally biased region" description="Basic and acidic residues" evidence="1">
    <location>
        <begin position="77"/>
        <end position="89"/>
    </location>
</feature>
<reference evidence="3" key="2">
    <citation type="submission" date="2010-05" db="EMBL/GenBank/DDBJ databases">
        <title>The Genome Sequence of Magnaporthe poae strain ATCC 64411.</title>
        <authorList>
            <consortium name="The Broad Institute Genome Sequencing Platform"/>
            <consortium name="Broad Institute Genome Sequencing Center for Infectious Disease"/>
            <person name="Ma L.-J."/>
            <person name="Dead R."/>
            <person name="Young S."/>
            <person name="Zeng Q."/>
            <person name="Koehrsen M."/>
            <person name="Alvarado L."/>
            <person name="Berlin A."/>
            <person name="Chapman S.B."/>
            <person name="Chen Z."/>
            <person name="Freedman E."/>
            <person name="Gellesch M."/>
            <person name="Goldberg J."/>
            <person name="Griggs A."/>
            <person name="Gujja S."/>
            <person name="Heilman E.R."/>
            <person name="Heiman D."/>
            <person name="Hepburn T."/>
            <person name="Howarth C."/>
            <person name="Jen D."/>
            <person name="Larson L."/>
            <person name="Mehta T."/>
            <person name="Neiman D."/>
            <person name="Pearson M."/>
            <person name="Roberts A."/>
            <person name="Saif S."/>
            <person name="Shea T."/>
            <person name="Shenoy N."/>
            <person name="Sisk P."/>
            <person name="Stolte C."/>
            <person name="Sykes S."/>
            <person name="Walk T."/>
            <person name="White J."/>
            <person name="Yandava C."/>
            <person name="Haas B."/>
            <person name="Nusbaum C."/>
            <person name="Birren B."/>
        </authorList>
    </citation>
    <scope>NUCLEOTIDE SEQUENCE</scope>
    <source>
        <strain evidence="3">ATCC 64411</strain>
    </source>
</reference>
<sequence>MHFKAAQLVALVALALPAMAAPLDSSSDLTHPGAEALALPVLKREPASRPKPFPEGSRTRPQPGPRPQPIPSRPKGSKPDRPRTADRPKPQPGPKAPGRGSGRIRRSTEETV</sequence>
<evidence type="ECO:0000313" key="3">
    <source>
        <dbReference type="EMBL" id="KLU92118.1"/>
    </source>
</evidence>
<evidence type="ECO:0000256" key="2">
    <source>
        <dbReference type="SAM" id="SignalP"/>
    </source>
</evidence>